<name>A0A914YII8_9BILA</name>
<evidence type="ECO:0000313" key="1">
    <source>
        <dbReference type="Proteomes" id="UP000887577"/>
    </source>
</evidence>
<protein>
    <submittedName>
        <fullName evidence="2">Uncharacterized protein</fullName>
    </submittedName>
</protein>
<reference evidence="2" key="1">
    <citation type="submission" date="2022-11" db="UniProtKB">
        <authorList>
            <consortium name="WormBaseParasite"/>
        </authorList>
    </citation>
    <scope>IDENTIFICATION</scope>
</reference>
<accession>A0A914YII8</accession>
<dbReference type="WBParaSite" id="PSU_v2.g19317.t1">
    <property type="protein sequence ID" value="PSU_v2.g19317.t1"/>
    <property type="gene ID" value="PSU_v2.g19317"/>
</dbReference>
<sequence>MFDPPILPRFDTLLQPWITEIPVSQIFYIVEWNDFFDNPAENSDLPGTGESVAAPIAEAPIVAAAAPAAAPPPSNNNVEVVCNYIFKN</sequence>
<evidence type="ECO:0000313" key="2">
    <source>
        <dbReference type="WBParaSite" id="PSU_v2.g19317.t1"/>
    </source>
</evidence>
<keyword evidence="1" id="KW-1185">Reference proteome</keyword>
<dbReference type="AlphaFoldDB" id="A0A914YII8"/>
<organism evidence="1 2">
    <name type="scientific">Panagrolaimus superbus</name>
    <dbReference type="NCBI Taxonomy" id="310955"/>
    <lineage>
        <taxon>Eukaryota</taxon>
        <taxon>Metazoa</taxon>
        <taxon>Ecdysozoa</taxon>
        <taxon>Nematoda</taxon>
        <taxon>Chromadorea</taxon>
        <taxon>Rhabditida</taxon>
        <taxon>Tylenchina</taxon>
        <taxon>Panagrolaimomorpha</taxon>
        <taxon>Panagrolaimoidea</taxon>
        <taxon>Panagrolaimidae</taxon>
        <taxon>Panagrolaimus</taxon>
    </lineage>
</organism>
<proteinExistence type="predicted"/>
<dbReference type="Proteomes" id="UP000887577">
    <property type="component" value="Unplaced"/>
</dbReference>